<organism evidence="6 7">
    <name type="scientific">Methanosarcina thermophila (strain ATCC 43570 / DSM 1825 / OCM 12 / VKM B-1830 / TM-1)</name>
    <dbReference type="NCBI Taxonomy" id="523844"/>
    <lineage>
        <taxon>Archaea</taxon>
        <taxon>Methanobacteriati</taxon>
        <taxon>Methanobacteriota</taxon>
        <taxon>Stenosarchaea group</taxon>
        <taxon>Methanomicrobia</taxon>
        <taxon>Methanosarcinales</taxon>
        <taxon>Methanosarcinaceae</taxon>
        <taxon>Methanosarcina</taxon>
    </lineage>
</organism>
<dbReference type="SUPFAM" id="SSF52768">
    <property type="entry name" value="Arginase/deacetylase"/>
    <property type="match status" value="1"/>
</dbReference>
<dbReference type="PATRIC" id="fig|523844.20.peg.1913"/>
<dbReference type="GO" id="GO:0046872">
    <property type="term" value="F:metal ion binding"/>
    <property type="evidence" value="ECO:0007669"/>
    <property type="project" value="UniProtKB-KW"/>
</dbReference>
<comment type="cofactor">
    <cofactor evidence="4">
        <name>Mn(2+)</name>
        <dbReference type="ChEBI" id="CHEBI:29035"/>
    </cofactor>
    <text evidence="4">Binds 2 manganese ions per subunit.</text>
</comment>
<keyword evidence="4" id="KW-0464">Manganese</keyword>
<gene>
    <name evidence="6" type="ORF">MSTHT_1535</name>
</gene>
<dbReference type="PROSITE" id="PS51409">
    <property type="entry name" value="ARGINASE_2"/>
    <property type="match status" value="1"/>
</dbReference>
<evidence type="ECO:0000256" key="5">
    <source>
        <dbReference type="RuleBase" id="RU003684"/>
    </source>
</evidence>
<dbReference type="AlphaFoldDB" id="A0A0E3KPT0"/>
<evidence type="ECO:0000256" key="1">
    <source>
        <dbReference type="ARBA" id="ARBA00009227"/>
    </source>
</evidence>
<dbReference type="InterPro" id="IPR005925">
    <property type="entry name" value="Agmatinase-rel"/>
</dbReference>
<dbReference type="EMBL" id="CP009501">
    <property type="protein sequence ID" value="AKB13293.1"/>
    <property type="molecule type" value="Genomic_DNA"/>
</dbReference>
<dbReference type="PROSITE" id="PS01053">
    <property type="entry name" value="ARGINASE_1"/>
    <property type="match status" value="1"/>
</dbReference>
<dbReference type="InterPro" id="IPR023696">
    <property type="entry name" value="Ureohydrolase_dom_sf"/>
</dbReference>
<dbReference type="PANTHER" id="PTHR11358:SF26">
    <property type="entry name" value="GUANIDINO ACID HYDROLASE, MITOCHONDRIAL"/>
    <property type="match status" value="1"/>
</dbReference>
<reference evidence="6 7" key="1">
    <citation type="submission" date="2014-07" db="EMBL/GenBank/DDBJ databases">
        <title>Methanogenic archaea and the global carbon cycle.</title>
        <authorList>
            <person name="Henriksen J.R."/>
            <person name="Luke J."/>
            <person name="Reinhart S."/>
            <person name="Benedict M.N."/>
            <person name="Youngblut N.D."/>
            <person name="Metcalf M.E."/>
            <person name="Whitaker R.J."/>
            <person name="Metcalf W.W."/>
        </authorList>
    </citation>
    <scope>NUCLEOTIDE SEQUENCE [LARGE SCALE GENOMIC DNA]</scope>
    <source>
        <strain evidence="7">ATCC 43570 / DSM 1825 / OCM 12 / VKM B-1830 / TM-1</strain>
    </source>
</reference>
<dbReference type="GO" id="GO:0008783">
    <property type="term" value="F:agmatinase activity"/>
    <property type="evidence" value="ECO:0007669"/>
    <property type="project" value="UniProtKB-EC"/>
</dbReference>
<dbReference type="FunFam" id="3.40.800.10:FF:000019">
    <property type="entry name" value="Agmatinase"/>
    <property type="match status" value="1"/>
</dbReference>
<sequence length="299" mass="33220">MNNYIGYTMFLPNSFIDALADYESARYVIFGVPFDNTSSFRAGSRWAPDAMRQVSANFESYNPTFDIDLVDLPIHDAGNLETSASVDETLESLYEATKDLLKDGKLPIMLGGEHSLTFAMAKACAEAAGEDFGILILDAHFDLREEYRGFKHNHACVSRNILDEITKNMVSIGIRSGPEEEWVFARENNLKYYTADDVESTGMVEILKEALEWLDCSQLYLSLDMDAIDPAYAPGLGTPEPFGLSARDVRTAIRTLAPFSMAFDIVEIAPEYDSGQTAMLGAKLMREFIASHAKSHMKA</sequence>
<dbReference type="Proteomes" id="UP000066529">
    <property type="component" value="Chromosome"/>
</dbReference>
<evidence type="ECO:0000313" key="6">
    <source>
        <dbReference type="EMBL" id="AKB13293.1"/>
    </source>
</evidence>
<dbReference type="InterPro" id="IPR020855">
    <property type="entry name" value="Ureohydrolase_Mn_BS"/>
</dbReference>
<dbReference type="Gene3D" id="3.40.800.10">
    <property type="entry name" value="Ureohydrolase domain"/>
    <property type="match status" value="1"/>
</dbReference>
<dbReference type="GO" id="GO:0033389">
    <property type="term" value="P:putrescine biosynthetic process from arginine, via agmatine"/>
    <property type="evidence" value="ECO:0007669"/>
    <property type="project" value="TreeGrafter"/>
</dbReference>
<dbReference type="NCBIfam" id="TIGR01230">
    <property type="entry name" value="agmatinase"/>
    <property type="match status" value="1"/>
</dbReference>
<dbReference type="KEGG" id="mthr:MSTHT_1535"/>
<dbReference type="HOGENOM" id="CLU_039478_0_2_2"/>
<dbReference type="InterPro" id="IPR006035">
    <property type="entry name" value="Ureohydrolase"/>
</dbReference>
<evidence type="ECO:0000256" key="4">
    <source>
        <dbReference type="PIRSR" id="PIRSR036979-1"/>
    </source>
</evidence>
<feature type="binding site" evidence="4">
    <location>
        <position position="114"/>
    </location>
    <ligand>
        <name>Mn(2+)</name>
        <dbReference type="ChEBI" id="CHEBI:29035"/>
        <label>1</label>
    </ligand>
</feature>
<accession>A0A0E3KPT0</accession>
<protein>
    <submittedName>
        <fullName evidence="6">Agmatinase</fullName>
        <ecNumber evidence="6">3.5.3.11</ecNumber>
    </submittedName>
</protein>
<dbReference type="STRING" id="523844.MSTHT_1535"/>
<keyword evidence="2 4" id="KW-0479">Metal-binding</keyword>
<feature type="binding site" evidence="4">
    <location>
        <position position="224"/>
    </location>
    <ligand>
        <name>Mn(2+)</name>
        <dbReference type="ChEBI" id="CHEBI:29035"/>
        <label>1</label>
    </ligand>
</feature>
<evidence type="ECO:0000256" key="2">
    <source>
        <dbReference type="ARBA" id="ARBA00022723"/>
    </source>
</evidence>
<dbReference type="CDD" id="cd11593">
    <property type="entry name" value="Agmatinase-like_2"/>
    <property type="match status" value="1"/>
</dbReference>
<name>A0A0E3KPT0_METTT</name>
<feature type="binding site" evidence="4">
    <location>
        <position position="138"/>
    </location>
    <ligand>
        <name>Mn(2+)</name>
        <dbReference type="ChEBI" id="CHEBI:29035"/>
        <label>1</label>
    </ligand>
</feature>
<dbReference type="Pfam" id="PF00491">
    <property type="entry name" value="Arginase"/>
    <property type="match status" value="1"/>
</dbReference>
<keyword evidence="3 5" id="KW-0378">Hydrolase</keyword>
<evidence type="ECO:0000313" key="7">
    <source>
        <dbReference type="Proteomes" id="UP000066529"/>
    </source>
</evidence>
<feature type="binding site" evidence="4">
    <location>
        <position position="142"/>
    </location>
    <ligand>
        <name>Mn(2+)</name>
        <dbReference type="ChEBI" id="CHEBI:29035"/>
        <label>1</label>
    </ligand>
</feature>
<proteinExistence type="inferred from homology"/>
<feature type="binding site" evidence="4">
    <location>
        <position position="140"/>
    </location>
    <ligand>
        <name>Mn(2+)</name>
        <dbReference type="ChEBI" id="CHEBI:29035"/>
        <label>1</label>
    </ligand>
</feature>
<dbReference type="PIRSF" id="PIRSF036979">
    <property type="entry name" value="Arginase"/>
    <property type="match status" value="1"/>
</dbReference>
<dbReference type="EC" id="3.5.3.11" evidence="6"/>
<dbReference type="PANTHER" id="PTHR11358">
    <property type="entry name" value="ARGINASE/AGMATINASE"/>
    <property type="match status" value="1"/>
</dbReference>
<feature type="binding site" evidence="4">
    <location>
        <position position="226"/>
    </location>
    <ligand>
        <name>Mn(2+)</name>
        <dbReference type="ChEBI" id="CHEBI:29035"/>
        <label>1</label>
    </ligand>
</feature>
<evidence type="ECO:0000256" key="3">
    <source>
        <dbReference type="ARBA" id="ARBA00022801"/>
    </source>
</evidence>
<comment type="similarity">
    <text evidence="1">Belongs to the arginase family. Agmatinase subfamily.</text>
</comment>